<dbReference type="InterPro" id="IPR013225">
    <property type="entry name" value="PaaX_C"/>
</dbReference>
<organism evidence="4">
    <name type="scientific">hydrothermal vent metagenome</name>
    <dbReference type="NCBI Taxonomy" id="652676"/>
    <lineage>
        <taxon>unclassified sequences</taxon>
        <taxon>metagenomes</taxon>
        <taxon>ecological metagenomes</taxon>
    </lineage>
</organism>
<feature type="domain" description="Transcriptional repressor PaaX-like central Cas2-like" evidence="3">
    <location>
        <begin position="107"/>
        <end position="184"/>
    </location>
</feature>
<dbReference type="PIRSF" id="PIRSF020623">
    <property type="entry name" value="PaaX"/>
    <property type="match status" value="1"/>
</dbReference>
<proteinExistence type="predicted"/>
<reference evidence="4" key="1">
    <citation type="submission" date="2018-06" db="EMBL/GenBank/DDBJ databases">
        <authorList>
            <person name="Zhirakovskaya E."/>
        </authorList>
    </citation>
    <scope>NUCLEOTIDE SEQUENCE</scope>
</reference>
<dbReference type="Pfam" id="PF07848">
    <property type="entry name" value="PaaX"/>
    <property type="match status" value="1"/>
</dbReference>
<dbReference type="Gene3D" id="1.10.10.10">
    <property type="entry name" value="Winged helix-like DNA-binding domain superfamily/Winged helix DNA-binding domain"/>
    <property type="match status" value="1"/>
</dbReference>
<dbReference type="InterPro" id="IPR012906">
    <property type="entry name" value="PaaX-like_N"/>
</dbReference>
<evidence type="ECO:0000259" key="3">
    <source>
        <dbReference type="Pfam" id="PF20803"/>
    </source>
</evidence>
<name>A0A3B0RKE0_9ZZZZ</name>
<dbReference type="AlphaFoldDB" id="A0A3B0RKE0"/>
<feature type="domain" description="Transcriptional repressor PaaX-like C-terminal" evidence="2">
    <location>
        <begin position="197"/>
        <end position="283"/>
    </location>
</feature>
<dbReference type="InterPro" id="IPR036390">
    <property type="entry name" value="WH_DNA-bd_sf"/>
</dbReference>
<dbReference type="InterPro" id="IPR011965">
    <property type="entry name" value="PaaX_trns_reg"/>
</dbReference>
<dbReference type="InterPro" id="IPR036388">
    <property type="entry name" value="WH-like_DNA-bd_sf"/>
</dbReference>
<dbReference type="Pfam" id="PF20803">
    <property type="entry name" value="PaaX_M"/>
    <property type="match status" value="1"/>
</dbReference>
<dbReference type="GO" id="GO:0006351">
    <property type="term" value="P:DNA-templated transcription"/>
    <property type="evidence" value="ECO:0007669"/>
    <property type="project" value="InterPro"/>
</dbReference>
<evidence type="ECO:0000259" key="2">
    <source>
        <dbReference type="Pfam" id="PF08223"/>
    </source>
</evidence>
<evidence type="ECO:0000259" key="1">
    <source>
        <dbReference type="Pfam" id="PF07848"/>
    </source>
</evidence>
<accession>A0A3B0RKE0</accession>
<dbReference type="PANTHER" id="PTHR30319">
    <property type="entry name" value="PHENYLACETIC ACID REGULATOR-RELATED TRANSCRIPTIONAL REPRESSOR"/>
    <property type="match status" value="1"/>
</dbReference>
<sequence length="311" mass="35511">MIISHHLENLIQDFQNQQPLRVGSLIITVYGDMLAPRGGTVWLGSVIKLLEPLGINARHVRTAVSRLNKDNWISPHQVGRKSYYSLTPSGQRRFRHATPQIYAGPRSDWDQKWTLVILPDVNGDQKITNKDVAIKELGWLGFGKIAKGILAHPMPDMGPLEQTLDDLNIRNDVIILKQASHELTSSSALDSMVKGCWNLEELSLKYRKFLDRYQPVFQTLSEGNIPAEMDCLLIRTLMVHEYRKILLRDPRLPDHLMPAHWEGNSAYLLCRDIYQLLLQKSEDCLGHIMETEDGRLPPPDKSFFQRFGGLT</sequence>
<dbReference type="Gene3D" id="1.20.58.1460">
    <property type="match status" value="1"/>
</dbReference>
<dbReference type="Pfam" id="PF08223">
    <property type="entry name" value="PaaX_C"/>
    <property type="match status" value="1"/>
</dbReference>
<dbReference type="SUPFAM" id="SSF46785">
    <property type="entry name" value="Winged helix' DNA-binding domain"/>
    <property type="match status" value="1"/>
</dbReference>
<dbReference type="InterPro" id="IPR048846">
    <property type="entry name" value="PaaX-like_central"/>
</dbReference>
<feature type="domain" description="Transcriptional repressor PaaX-like N-terminal" evidence="1">
    <location>
        <begin position="22"/>
        <end position="88"/>
    </location>
</feature>
<gene>
    <name evidence="4" type="ORF">MNBD_ALPHA02-2323</name>
</gene>
<protein>
    <submittedName>
        <fullName evidence="4">Phenylacetic acid degradation operon negative regulatory protein PaaX</fullName>
    </submittedName>
</protein>
<evidence type="ECO:0000313" key="4">
    <source>
        <dbReference type="EMBL" id="VAV88718.1"/>
    </source>
</evidence>
<dbReference type="EMBL" id="UOED01000035">
    <property type="protein sequence ID" value="VAV88718.1"/>
    <property type="molecule type" value="Genomic_DNA"/>
</dbReference>
<dbReference type="NCBIfam" id="TIGR02277">
    <property type="entry name" value="PaaX_trns_reg"/>
    <property type="match status" value="1"/>
</dbReference>
<dbReference type="PANTHER" id="PTHR30319:SF1">
    <property type="entry name" value="TRANSCRIPTIONAL REPRESSOR PAAX"/>
    <property type="match status" value="1"/>
</dbReference>